<name>A0AAV0VEA9_9STRA</name>
<organism evidence="1 2">
    <name type="scientific">Peronospora destructor</name>
    <dbReference type="NCBI Taxonomy" id="86335"/>
    <lineage>
        <taxon>Eukaryota</taxon>
        <taxon>Sar</taxon>
        <taxon>Stramenopiles</taxon>
        <taxon>Oomycota</taxon>
        <taxon>Peronosporomycetes</taxon>
        <taxon>Peronosporales</taxon>
        <taxon>Peronosporaceae</taxon>
        <taxon>Peronospora</taxon>
    </lineage>
</organism>
<sequence length="233" mass="26031">MMKGSRTGFLRVAIFPSINSIVKLKSTSGKKDSVVYLEFTIAAQHDIDSKQLEDMNKMFFPDDVKSAGDTEPPIYIAVCPDHESCKALVLNLAAEVSAVREFVGYTTPRTSLVLPPMARYTMYLEALVGQTSFKSTLYAHEQVNALRRDAADSAATRLHNLTQQAIIRLLLATIILQRLTLRVHAARYHVTVVIQSQRLATLVSQMMDPARKQLLLSWACPRMWLPNKEAVAV</sequence>
<proteinExistence type="predicted"/>
<reference evidence="1" key="1">
    <citation type="submission" date="2022-12" db="EMBL/GenBank/DDBJ databases">
        <authorList>
            <person name="Webb A."/>
        </authorList>
    </citation>
    <scope>NUCLEOTIDE SEQUENCE</scope>
    <source>
        <strain evidence="1">Pd1</strain>
    </source>
</reference>
<gene>
    <name evidence="1" type="ORF">PDE001_LOCUS11447</name>
</gene>
<keyword evidence="2" id="KW-1185">Reference proteome</keyword>
<accession>A0AAV0VEA9</accession>
<dbReference type="EMBL" id="CANTFM010002577">
    <property type="protein sequence ID" value="CAI5746460.1"/>
    <property type="molecule type" value="Genomic_DNA"/>
</dbReference>
<evidence type="ECO:0000313" key="2">
    <source>
        <dbReference type="Proteomes" id="UP001162029"/>
    </source>
</evidence>
<comment type="caution">
    <text evidence="1">The sequence shown here is derived from an EMBL/GenBank/DDBJ whole genome shotgun (WGS) entry which is preliminary data.</text>
</comment>
<dbReference type="AlphaFoldDB" id="A0AAV0VEA9"/>
<dbReference type="Proteomes" id="UP001162029">
    <property type="component" value="Unassembled WGS sequence"/>
</dbReference>
<evidence type="ECO:0000313" key="1">
    <source>
        <dbReference type="EMBL" id="CAI5746460.1"/>
    </source>
</evidence>
<evidence type="ECO:0008006" key="3">
    <source>
        <dbReference type="Google" id="ProtNLM"/>
    </source>
</evidence>
<protein>
    <recommendedName>
        <fullName evidence="3">Arp2/3 complex 34 kDa subunit</fullName>
    </recommendedName>
</protein>